<evidence type="ECO:0000313" key="2">
    <source>
        <dbReference type="Proteomes" id="UP000199340"/>
    </source>
</evidence>
<evidence type="ECO:0000313" key="1">
    <source>
        <dbReference type="EMBL" id="SDI28411.1"/>
    </source>
</evidence>
<dbReference type="EMBL" id="FNEB01000002">
    <property type="protein sequence ID" value="SDI28411.1"/>
    <property type="molecule type" value="Genomic_DNA"/>
</dbReference>
<dbReference type="Pfam" id="PF13561">
    <property type="entry name" value="adh_short_C2"/>
    <property type="match status" value="1"/>
</dbReference>
<reference evidence="1 2" key="1">
    <citation type="submission" date="2016-10" db="EMBL/GenBank/DDBJ databases">
        <authorList>
            <person name="de Groot N.N."/>
        </authorList>
    </citation>
    <scope>NUCLEOTIDE SEQUENCE [LARGE SCALE GENOMIC DNA]</scope>
    <source>
        <strain evidence="1 2">DSM 28010</strain>
    </source>
</reference>
<dbReference type="PANTHER" id="PTHR45458:SF1">
    <property type="entry name" value="SHORT CHAIN DEHYDROGENASE"/>
    <property type="match status" value="1"/>
</dbReference>
<dbReference type="SUPFAM" id="SSF51735">
    <property type="entry name" value="NAD(P)-binding Rossmann-fold domains"/>
    <property type="match status" value="1"/>
</dbReference>
<dbReference type="InterPro" id="IPR002347">
    <property type="entry name" value="SDR_fam"/>
</dbReference>
<dbReference type="STRING" id="490829.SAMN05421850_10279"/>
<dbReference type="PRINTS" id="PR00081">
    <property type="entry name" value="GDHRDH"/>
</dbReference>
<name>A0A1G8JBE2_9RHOB</name>
<dbReference type="InterPro" id="IPR052184">
    <property type="entry name" value="SDR_enzymes"/>
</dbReference>
<proteinExistence type="predicted"/>
<organism evidence="1 2">
    <name type="scientific">Lutimaribacter saemankumensis</name>
    <dbReference type="NCBI Taxonomy" id="490829"/>
    <lineage>
        <taxon>Bacteria</taxon>
        <taxon>Pseudomonadati</taxon>
        <taxon>Pseudomonadota</taxon>
        <taxon>Alphaproteobacteria</taxon>
        <taxon>Rhodobacterales</taxon>
        <taxon>Roseobacteraceae</taxon>
        <taxon>Lutimaribacter</taxon>
    </lineage>
</organism>
<dbReference type="Proteomes" id="UP000199340">
    <property type="component" value="Unassembled WGS sequence"/>
</dbReference>
<sequence>MGAGYTAYGGNEKPRILPVRPNPVEAGTGAAIWQAMKRALVIGASGGIGAAVQEELVSRGYAVSGLSRSGDGLDVTDADAVARIMGGLDGPFEVIFVAIGTLAAGGGPEKSLQAIAPAQMAQVMAVNAIGPALVLAHVERLLPRQGRSVVGVLSARVGSIGDNRMGGWYSYRASKAAVNQIVHGAAIEIGRKRKEAIVAALHPGTVDTAFTADYPGHDKVSAAQAATNLCDVMERLERSQSGGFFDYAGREIPW</sequence>
<dbReference type="PANTHER" id="PTHR45458">
    <property type="entry name" value="SHORT-CHAIN DEHYDROGENASE/REDUCTASE SDR"/>
    <property type="match status" value="1"/>
</dbReference>
<dbReference type="GO" id="GO:0016616">
    <property type="term" value="F:oxidoreductase activity, acting on the CH-OH group of donors, NAD or NADP as acceptor"/>
    <property type="evidence" value="ECO:0007669"/>
    <property type="project" value="TreeGrafter"/>
</dbReference>
<dbReference type="InterPro" id="IPR036291">
    <property type="entry name" value="NAD(P)-bd_dom_sf"/>
</dbReference>
<gene>
    <name evidence="1" type="ORF">SAMN05421850_10279</name>
</gene>
<dbReference type="Gene3D" id="3.40.50.720">
    <property type="entry name" value="NAD(P)-binding Rossmann-like Domain"/>
    <property type="match status" value="1"/>
</dbReference>
<keyword evidence="2" id="KW-1185">Reference proteome</keyword>
<dbReference type="AlphaFoldDB" id="A0A1G8JBE2"/>
<accession>A0A1G8JBE2</accession>
<protein>
    <submittedName>
        <fullName evidence="1">Short-chain dehydrogenase</fullName>
    </submittedName>
</protein>